<dbReference type="InterPro" id="IPR004821">
    <property type="entry name" value="Cyt_trans-like"/>
</dbReference>
<gene>
    <name evidence="3" type="primary">tmcAL</name>
    <name evidence="5" type="ORF">EDD74_10475</name>
    <name evidence="4" type="ORF">FAEUMB_28130</name>
</gene>
<dbReference type="EC" id="6.3.4.-" evidence="3"/>
<dbReference type="RefSeq" id="WP_008975387.1">
    <property type="nucleotide sequence ID" value="NZ_BHEO01000008.1"/>
</dbReference>
<dbReference type="NCBIfam" id="NF010191">
    <property type="entry name" value="PRK13670.1"/>
    <property type="match status" value="1"/>
</dbReference>
<keyword evidence="3" id="KW-0436">Ligase</keyword>
<evidence type="ECO:0000313" key="5">
    <source>
        <dbReference type="EMBL" id="TCS69320.1"/>
    </source>
</evidence>
<keyword evidence="5" id="KW-0808">Transferase</keyword>
<evidence type="ECO:0000256" key="3">
    <source>
        <dbReference type="HAMAP-Rule" id="MF_01539"/>
    </source>
</evidence>
<feature type="binding site" evidence="3">
    <location>
        <position position="102"/>
    </location>
    <ligand>
        <name>ATP</name>
        <dbReference type="ChEBI" id="CHEBI:30616"/>
    </ligand>
</feature>
<keyword evidence="2 3" id="KW-0694">RNA-binding</keyword>
<keyword evidence="3" id="KW-0820">tRNA-binding</keyword>
<proteinExistence type="inferred from homology"/>
<keyword evidence="3" id="KW-0547">Nucleotide-binding</keyword>
<keyword evidence="7" id="KW-1185">Reference proteome</keyword>
<comment type="catalytic activity">
    <reaction evidence="3">
        <text>cytidine(34) in elongator tRNA(Met) + acetate + ATP = N(4)-acetylcytidine(34) in elongator tRNA(Met) + AMP + diphosphate</text>
        <dbReference type="Rhea" id="RHEA:58144"/>
        <dbReference type="Rhea" id="RHEA-COMP:10693"/>
        <dbReference type="Rhea" id="RHEA-COMP:10694"/>
        <dbReference type="ChEBI" id="CHEBI:30089"/>
        <dbReference type="ChEBI" id="CHEBI:30616"/>
        <dbReference type="ChEBI" id="CHEBI:33019"/>
        <dbReference type="ChEBI" id="CHEBI:74900"/>
        <dbReference type="ChEBI" id="CHEBI:82748"/>
        <dbReference type="ChEBI" id="CHEBI:456215"/>
    </reaction>
</comment>
<name>A0A4R3JQX3_9FIRM</name>
<comment type="similarity">
    <text evidence="3">Belongs to the TmcAL family.</text>
</comment>
<dbReference type="GO" id="GO:0016879">
    <property type="term" value="F:ligase activity, forming carbon-nitrogen bonds"/>
    <property type="evidence" value="ECO:0007669"/>
    <property type="project" value="UniProtKB-UniRule"/>
</dbReference>
<dbReference type="Gene3D" id="3.40.50.620">
    <property type="entry name" value="HUPs"/>
    <property type="match status" value="1"/>
</dbReference>
<comment type="caution">
    <text evidence="5">The sequence shown here is derived from an EMBL/GenBank/DDBJ whole genome shotgun (WGS) entry which is preliminary data.</text>
</comment>
<dbReference type="GO" id="GO:0000049">
    <property type="term" value="F:tRNA binding"/>
    <property type="evidence" value="ECO:0007669"/>
    <property type="project" value="UniProtKB-KW"/>
</dbReference>
<feature type="binding site" evidence="3">
    <location>
        <position position="164"/>
    </location>
    <ligand>
        <name>ATP</name>
        <dbReference type="ChEBI" id="CHEBI:30616"/>
    </ligand>
</feature>
<evidence type="ECO:0000313" key="4">
    <source>
        <dbReference type="EMBL" id="GBU06272.1"/>
    </source>
</evidence>
<evidence type="ECO:0000313" key="6">
    <source>
        <dbReference type="Proteomes" id="UP000294613"/>
    </source>
</evidence>
<dbReference type="InterPro" id="IPR008513">
    <property type="entry name" value="tRNA(Met)_cyd_acetate_ligase"/>
</dbReference>
<comment type="caution">
    <text evidence="3">Lacks conserved residue(s) required for the propagation of feature annotation.</text>
</comment>
<reference evidence="5 6" key="2">
    <citation type="submission" date="2019-03" db="EMBL/GenBank/DDBJ databases">
        <title>Genomic Encyclopedia of Type Strains, Phase IV (KMG-IV): sequencing the most valuable type-strain genomes for metagenomic binning, comparative biology and taxonomic classification.</title>
        <authorList>
            <person name="Goeker M."/>
        </authorList>
    </citation>
    <scope>NUCLEOTIDE SEQUENCE [LARGE SCALE GENOMIC DNA]</scope>
    <source>
        <strain evidence="5 6">DSM 103426</strain>
    </source>
</reference>
<organism evidence="5 6">
    <name type="scientific">Faecalimonas umbilicata</name>
    <dbReference type="NCBI Taxonomy" id="1912855"/>
    <lineage>
        <taxon>Bacteria</taxon>
        <taxon>Bacillati</taxon>
        <taxon>Bacillota</taxon>
        <taxon>Clostridia</taxon>
        <taxon>Lachnospirales</taxon>
        <taxon>Lachnospiraceae</taxon>
        <taxon>Faecalimonas</taxon>
    </lineage>
</organism>
<dbReference type="PANTHER" id="PTHR37825">
    <property type="entry name" value="TRNA(MET) CYTIDINE ACETATE LIGASE"/>
    <property type="match status" value="1"/>
</dbReference>
<evidence type="ECO:0000313" key="7">
    <source>
        <dbReference type="Proteomes" id="UP000702954"/>
    </source>
</evidence>
<dbReference type="GO" id="GO:0006400">
    <property type="term" value="P:tRNA modification"/>
    <property type="evidence" value="ECO:0007669"/>
    <property type="project" value="UniProtKB-UniRule"/>
</dbReference>
<feature type="binding site" evidence="3">
    <location>
        <position position="189"/>
    </location>
    <ligand>
        <name>ATP</name>
        <dbReference type="ChEBI" id="CHEBI:30616"/>
    </ligand>
</feature>
<reference evidence="4 7" key="1">
    <citation type="journal article" date="2018" name="Int. J. Syst. Evol. Microbiol.">
        <title>Draft Genome Sequence of Faecalimonas umbilicata JCM 30896T, an Acetate-Producing Bacterium Isolated from Human Feces.</title>
        <authorList>
            <person name="Sakamoto M."/>
            <person name="Ikeyama N."/>
            <person name="Yuki M."/>
            <person name="Ohkuma M."/>
        </authorList>
    </citation>
    <scope>NUCLEOTIDE SEQUENCE [LARGE SCALE GENOMIC DNA]</scope>
    <source>
        <strain evidence="4 7">EGH7</strain>
    </source>
</reference>
<dbReference type="AlphaFoldDB" id="A0A4R3JQX3"/>
<feature type="binding site" evidence="3">
    <location>
        <begin position="7"/>
        <end position="20"/>
    </location>
    <ligand>
        <name>ATP</name>
        <dbReference type="ChEBI" id="CHEBI:30616"/>
    </ligand>
</feature>
<evidence type="ECO:0000256" key="2">
    <source>
        <dbReference type="ARBA" id="ARBA00022884"/>
    </source>
</evidence>
<dbReference type="GO" id="GO:0005524">
    <property type="term" value="F:ATP binding"/>
    <property type="evidence" value="ECO:0007669"/>
    <property type="project" value="UniProtKB-KW"/>
</dbReference>
<dbReference type="InterPro" id="IPR014729">
    <property type="entry name" value="Rossmann-like_a/b/a_fold"/>
</dbReference>
<dbReference type="NCBIfam" id="TIGR00125">
    <property type="entry name" value="cyt_tran_rel"/>
    <property type="match status" value="1"/>
</dbReference>
<dbReference type="SUPFAM" id="SSF52374">
    <property type="entry name" value="Nucleotidylyl transferase"/>
    <property type="match status" value="1"/>
</dbReference>
<dbReference type="GO" id="GO:0005737">
    <property type="term" value="C:cytoplasm"/>
    <property type="evidence" value="ECO:0007669"/>
    <property type="project" value="UniProtKB-SubCell"/>
</dbReference>
<dbReference type="Pfam" id="PF05636">
    <property type="entry name" value="HIGH_NTase1"/>
    <property type="match status" value="1"/>
</dbReference>
<dbReference type="EMBL" id="SLZV01000004">
    <property type="protein sequence ID" value="TCS69320.1"/>
    <property type="molecule type" value="Genomic_DNA"/>
</dbReference>
<dbReference type="HAMAP" id="MF_01539">
    <property type="entry name" value="TmcAL"/>
    <property type="match status" value="1"/>
</dbReference>
<protein>
    <recommendedName>
        <fullName evidence="3">tRNA(Met) cytidine acetate ligase</fullName>
        <ecNumber evidence="3">6.3.4.-</ecNumber>
    </recommendedName>
</protein>
<keyword evidence="1 3" id="KW-0819">tRNA processing</keyword>
<dbReference type="PANTHER" id="PTHR37825:SF1">
    <property type="entry name" value="TRNA(MET) CYTIDINE ACETATE LIGASE"/>
    <property type="match status" value="1"/>
</dbReference>
<dbReference type="Proteomes" id="UP000294613">
    <property type="component" value="Unassembled WGS sequence"/>
</dbReference>
<accession>A0A4R3JQX3</accession>
<dbReference type="EMBL" id="BHEO01000008">
    <property type="protein sequence ID" value="GBU06272.1"/>
    <property type="molecule type" value="Genomic_DNA"/>
</dbReference>
<evidence type="ECO:0000256" key="1">
    <source>
        <dbReference type="ARBA" id="ARBA00022694"/>
    </source>
</evidence>
<sequence>MKIAGLITEYNPFHNGHLYHIQKAKELTDADYLIVIMSGDFVQRGGPAILPKDVRTQMALQCGASLVLELPVRYATGSAEFFAFGAVSLLDALGCVDFLCFGSECGEIEKLLSLAQFLLEEPASFKEALQASLKSGLSYPAARKKAALQTLNDQALCNILNEPNNILGIEYLKALKRRKSPIRPLTIQRQGAHYHDAVPHETFSSASAIRKLFLSQGEDALSTLVGHVPKTVHLLCKEAYNIRFPVCSNDFSLLLKYRLLQETADSLVHWQDISSPLANRIIRCRDQFQNWEQFCELLKTKELTYTRISRALLHVCLEIPDPDKSVPPLYARILGFQKSATPLFSLLKKESRIPLITKLASAALTSKAAEDMLQEDVHSANLYESVVTDKFQRPFHNEYRQSIIRL</sequence>
<dbReference type="Proteomes" id="UP000702954">
    <property type="component" value="Unassembled WGS sequence"/>
</dbReference>
<keyword evidence="3" id="KW-0963">Cytoplasm</keyword>
<comment type="subcellular location">
    <subcellularLocation>
        <location evidence="3">Cytoplasm</location>
    </subcellularLocation>
</comment>
<dbReference type="GO" id="GO:0016740">
    <property type="term" value="F:transferase activity"/>
    <property type="evidence" value="ECO:0007669"/>
    <property type="project" value="UniProtKB-KW"/>
</dbReference>
<comment type="function">
    <text evidence="3">Catalyzes the formation of N(4)-acetylcytidine (ac(4)C) at the wobble position of elongator tRNA(Met), using acetate and ATP as substrates. First activates an acetate ion to form acetyladenylate (Ac-AMP) and then transfers the acetyl group to tRNA to form ac(4)C34.</text>
</comment>
<keyword evidence="3" id="KW-0067">ATP-binding</keyword>